<comment type="caution">
    <text evidence="1">The sequence shown here is derived from an EMBL/GenBank/DDBJ whole genome shotgun (WGS) entry which is preliminary data.</text>
</comment>
<keyword evidence="2" id="KW-1185">Reference proteome</keyword>
<protein>
    <submittedName>
        <fullName evidence="1">Uncharacterized protein</fullName>
    </submittedName>
</protein>
<sequence>MLGLCLDWIFHKNIDSIFFLIVAAGLTSSSVFSHINVLLYVKYAENTHESECHGQTLVPLLWNDVEHFTGIRIPRPHCYGFQLMLSYMLKNSVSSWIFAVYRITLRCLLDITYNYVDILRNKSLQIFREPLSTDCCESASQQKHTEYMDPYQWILAVSAPLPLALYLPIWNESLHSISRQPPRCERRTDSVALMSSLGFLSKVQAPSRNSEMQEQPQPSYEFWQMSIKLLGRWNEGVARRTRSPWTSAGSLHQLRSVMGESETQSHQRERSGTGYLLVPQDLEPAIQIRPNRDENARAQLSWTGCVTILCQSIEPWRSALESDEFPSIDILK</sequence>
<accession>A0A0C2N0T6</accession>
<name>A0A0C2N0T6_THEKT</name>
<dbReference type="EMBL" id="JWZT01000934">
    <property type="protein sequence ID" value="KII73196.1"/>
    <property type="molecule type" value="Genomic_DNA"/>
</dbReference>
<evidence type="ECO:0000313" key="1">
    <source>
        <dbReference type="EMBL" id="KII73196.1"/>
    </source>
</evidence>
<evidence type="ECO:0000313" key="2">
    <source>
        <dbReference type="Proteomes" id="UP000031668"/>
    </source>
</evidence>
<reference evidence="1 2" key="1">
    <citation type="journal article" date="2014" name="Genome Biol. Evol.">
        <title>The genome of the myxosporean Thelohanellus kitauei shows adaptations to nutrient acquisition within its fish host.</title>
        <authorList>
            <person name="Yang Y."/>
            <person name="Xiong J."/>
            <person name="Zhou Z."/>
            <person name="Huo F."/>
            <person name="Miao W."/>
            <person name="Ran C."/>
            <person name="Liu Y."/>
            <person name="Zhang J."/>
            <person name="Feng J."/>
            <person name="Wang M."/>
            <person name="Wang M."/>
            <person name="Wang L."/>
            <person name="Yao B."/>
        </authorList>
    </citation>
    <scope>NUCLEOTIDE SEQUENCE [LARGE SCALE GENOMIC DNA]</scope>
    <source>
        <strain evidence="1">Wuqing</strain>
    </source>
</reference>
<dbReference type="Proteomes" id="UP000031668">
    <property type="component" value="Unassembled WGS sequence"/>
</dbReference>
<organism evidence="1 2">
    <name type="scientific">Thelohanellus kitauei</name>
    <name type="common">Myxosporean</name>
    <dbReference type="NCBI Taxonomy" id="669202"/>
    <lineage>
        <taxon>Eukaryota</taxon>
        <taxon>Metazoa</taxon>
        <taxon>Cnidaria</taxon>
        <taxon>Myxozoa</taxon>
        <taxon>Myxosporea</taxon>
        <taxon>Bivalvulida</taxon>
        <taxon>Platysporina</taxon>
        <taxon>Myxobolidae</taxon>
        <taxon>Thelohanellus</taxon>
    </lineage>
</organism>
<dbReference type="AlphaFoldDB" id="A0A0C2N0T6"/>
<gene>
    <name evidence="1" type="ORF">RF11_07383</name>
</gene>
<proteinExistence type="predicted"/>